<accession>A0A6J4T043</accession>
<evidence type="ECO:0000313" key="3">
    <source>
        <dbReference type="EMBL" id="CAA9510415.1"/>
    </source>
</evidence>
<proteinExistence type="predicted"/>
<evidence type="ECO:0008006" key="4">
    <source>
        <dbReference type="Google" id="ProtNLM"/>
    </source>
</evidence>
<keyword evidence="2" id="KW-0812">Transmembrane</keyword>
<reference evidence="3" key="1">
    <citation type="submission" date="2020-02" db="EMBL/GenBank/DDBJ databases">
        <authorList>
            <person name="Meier V. D."/>
        </authorList>
    </citation>
    <scope>NUCLEOTIDE SEQUENCE</scope>
    <source>
        <strain evidence="3">AVDCRST_MAG45</strain>
    </source>
</reference>
<feature type="transmembrane region" description="Helical" evidence="2">
    <location>
        <begin position="50"/>
        <end position="71"/>
    </location>
</feature>
<evidence type="ECO:0000256" key="2">
    <source>
        <dbReference type="SAM" id="Phobius"/>
    </source>
</evidence>
<name>A0A6J4T043_9ACTN</name>
<dbReference type="EMBL" id="CADCVU010000158">
    <property type="protein sequence ID" value="CAA9510415.1"/>
    <property type="molecule type" value="Genomic_DNA"/>
</dbReference>
<keyword evidence="2" id="KW-0472">Membrane</keyword>
<feature type="transmembrane region" description="Helical" evidence="2">
    <location>
        <begin position="78"/>
        <end position="102"/>
    </location>
</feature>
<keyword evidence="2" id="KW-1133">Transmembrane helix</keyword>
<protein>
    <recommendedName>
        <fullName evidence="4">DUF2029 domain-containing protein</fullName>
    </recommendedName>
</protein>
<feature type="transmembrane region" description="Helical" evidence="2">
    <location>
        <begin position="230"/>
        <end position="252"/>
    </location>
</feature>
<feature type="transmembrane region" description="Helical" evidence="2">
    <location>
        <begin position="297"/>
        <end position="321"/>
    </location>
</feature>
<evidence type="ECO:0000256" key="1">
    <source>
        <dbReference type="SAM" id="MobiDB-lite"/>
    </source>
</evidence>
<dbReference type="AlphaFoldDB" id="A0A6J4T043"/>
<feature type="transmembrane region" description="Helical" evidence="2">
    <location>
        <begin position="380"/>
        <end position="399"/>
    </location>
</feature>
<organism evidence="3">
    <name type="scientific">uncultured Solirubrobacterales bacterium</name>
    <dbReference type="NCBI Taxonomy" id="768556"/>
    <lineage>
        <taxon>Bacteria</taxon>
        <taxon>Bacillati</taxon>
        <taxon>Actinomycetota</taxon>
        <taxon>Thermoleophilia</taxon>
        <taxon>Solirubrobacterales</taxon>
        <taxon>environmental samples</taxon>
    </lineage>
</organism>
<feature type="transmembrane region" description="Helical" evidence="2">
    <location>
        <begin position="189"/>
        <end position="209"/>
    </location>
</feature>
<feature type="transmembrane region" description="Helical" evidence="2">
    <location>
        <begin position="405"/>
        <end position="423"/>
    </location>
</feature>
<feature type="transmembrane region" description="Helical" evidence="2">
    <location>
        <begin position="355"/>
        <end position="373"/>
    </location>
</feature>
<feature type="transmembrane region" description="Helical" evidence="2">
    <location>
        <begin position="258"/>
        <end position="285"/>
    </location>
</feature>
<sequence length="457" mass="47158">MLLGTLGALVAFNLPELGSDPWPFRAPPAEARGVLAPLVRVAGGEWDPGLLRAAATLAAVVTALAAAAVLVRGRLPRSVAVAVAGVVVALLVLPGVLLQVGLREGTAPWFHDNDSTYQIDIAGELVRKGETPYGYDYRFSGLERFYAFDGSVSAQTRNAQVALRHFAYFPGTPLTAAAWGLMPAPFDDYRIFVTLLTLAALPAALLFRGPLGPRLALGAALAASPLAVRAAWFGTADAPAVLALVVAFALVVRGRVTGAAAVLAVAVLLKQFAVVAAPFLAVAILRRASSRARRTAAIAFAAVLAAGFLPFVIADAGALYADTVVYGGATYRIIGYGLAGVLLEAGVLDDRFGPYPFGVLALLVWLPLTALLVRAQLRSGSTWTAAVGFAVSVLVLFFIGRVFQTSYLVWPVAAGLLAGLLFLSERHAGGGSATARDGSAPAGGATYAKGQAASGRA</sequence>
<gene>
    <name evidence="3" type="ORF">AVDCRST_MAG45-1873</name>
</gene>
<feature type="region of interest" description="Disordered" evidence="1">
    <location>
        <begin position="433"/>
        <end position="457"/>
    </location>
</feature>